<dbReference type="EMBL" id="CM043785">
    <property type="protein sequence ID" value="KAI4832279.1"/>
    <property type="molecule type" value="Genomic_DNA"/>
</dbReference>
<comment type="caution">
    <text evidence="1">The sequence shown here is derived from an EMBL/GenBank/DDBJ whole genome shotgun (WGS) entry which is preliminary data.</text>
</comment>
<gene>
    <name evidence="1" type="ORF">KUCAC02_015252</name>
</gene>
<organism evidence="1 2">
    <name type="scientific">Chaenocephalus aceratus</name>
    <name type="common">Blackfin icefish</name>
    <name type="synonym">Chaenichthys aceratus</name>
    <dbReference type="NCBI Taxonomy" id="36190"/>
    <lineage>
        <taxon>Eukaryota</taxon>
        <taxon>Metazoa</taxon>
        <taxon>Chordata</taxon>
        <taxon>Craniata</taxon>
        <taxon>Vertebrata</taxon>
        <taxon>Euteleostomi</taxon>
        <taxon>Actinopterygii</taxon>
        <taxon>Neopterygii</taxon>
        <taxon>Teleostei</taxon>
        <taxon>Neoteleostei</taxon>
        <taxon>Acanthomorphata</taxon>
        <taxon>Eupercaria</taxon>
        <taxon>Perciformes</taxon>
        <taxon>Notothenioidei</taxon>
        <taxon>Channichthyidae</taxon>
        <taxon>Chaenocephalus</taxon>
    </lineage>
</organism>
<reference evidence="1" key="1">
    <citation type="submission" date="2022-05" db="EMBL/GenBank/DDBJ databases">
        <title>Chromosome-level genome of Chaenocephalus aceratus.</title>
        <authorList>
            <person name="Park H."/>
        </authorList>
    </citation>
    <scope>NUCLEOTIDE SEQUENCE</scope>
    <source>
        <strain evidence="1">KU_202001</strain>
    </source>
</reference>
<sequence length="503" mass="56892">MLKKLELFEIKVKAVDVSAFPAFESVLSENELTLDEGVRDNMVAHLVSLRQQFRQYFPVRTEDNSWMRSPFSMEASGLPNNLTVAEQESLIEFSCDETLKPAFRKQSLVDFWIKQHREYPALSDKAVRFLLPFATTYLCEKGFSSLAVIKTKYSRPETEAHLDCPIHQRTVFTETCATFSLDVVGYTTSDLVFMWQSDPVQMDEIALPQFDIKQEDIIYGNCTKYYQGTGYYTCVEVIFTLRRQVGFYLMGVYAPTLLIVVLSWLSFWINPDASAARVPLARHRLLTYGRDDLLLHRTSLLCNIKPEVDLPSELHPGKRGRCGGIHGRVRKHPYKPSLPSTILSNVRSLRNKMYLLPIPNADWKGHSGTYASSPCLKPGMTSRSLMSRSAWKTSPSSGQIGRVSRGRCGAVESALTSTTAVFTSPIANDNVTAELVAEEANRMLAKYPKVPVFTLGDFNTCRLDNVLPSHQQYVDIQTRRGNILDLCYGIITNAFRFHSYPTL</sequence>
<dbReference type="Proteomes" id="UP001057452">
    <property type="component" value="Chromosome 1"/>
</dbReference>
<protein>
    <submittedName>
        <fullName evidence="1">Uncharacterized protein</fullName>
    </submittedName>
</protein>
<evidence type="ECO:0000313" key="1">
    <source>
        <dbReference type="EMBL" id="KAI4832279.1"/>
    </source>
</evidence>
<accession>A0ACB9XXH1</accession>
<keyword evidence="2" id="KW-1185">Reference proteome</keyword>
<name>A0ACB9XXH1_CHAAC</name>
<proteinExistence type="predicted"/>
<evidence type="ECO:0000313" key="2">
    <source>
        <dbReference type="Proteomes" id="UP001057452"/>
    </source>
</evidence>